<dbReference type="InterPro" id="IPR000863">
    <property type="entry name" value="Sulfotransferase_dom"/>
</dbReference>
<keyword evidence="1" id="KW-0808">Transferase</keyword>
<dbReference type="SUPFAM" id="SSF52540">
    <property type="entry name" value="P-loop containing nucleoside triphosphate hydrolases"/>
    <property type="match status" value="1"/>
</dbReference>
<name>A0A0W7WEM4_9RHOB</name>
<comment type="caution">
    <text evidence="4">The sequence shown here is derived from an EMBL/GenBank/DDBJ whole genome shotgun (WGS) entry which is preliminary data.</text>
</comment>
<dbReference type="Pfam" id="PF00685">
    <property type="entry name" value="Sulfotransfer_1"/>
    <property type="match status" value="1"/>
</dbReference>
<evidence type="ECO:0000313" key="5">
    <source>
        <dbReference type="Proteomes" id="UP000054396"/>
    </source>
</evidence>
<evidence type="ECO:0000259" key="3">
    <source>
        <dbReference type="Pfam" id="PF00685"/>
    </source>
</evidence>
<keyword evidence="2" id="KW-0325">Glycoprotein</keyword>
<evidence type="ECO:0000256" key="1">
    <source>
        <dbReference type="ARBA" id="ARBA00022679"/>
    </source>
</evidence>
<organism evidence="4 5">
    <name type="scientific">Pseudoponticoccus marisrubri</name>
    <dbReference type="NCBI Taxonomy" id="1685382"/>
    <lineage>
        <taxon>Bacteria</taxon>
        <taxon>Pseudomonadati</taxon>
        <taxon>Pseudomonadota</taxon>
        <taxon>Alphaproteobacteria</taxon>
        <taxon>Rhodobacterales</taxon>
        <taxon>Roseobacteraceae</taxon>
        <taxon>Pseudoponticoccus</taxon>
    </lineage>
</organism>
<evidence type="ECO:0000256" key="2">
    <source>
        <dbReference type="ARBA" id="ARBA00023180"/>
    </source>
</evidence>
<dbReference type="InterPro" id="IPR027417">
    <property type="entry name" value="P-loop_NTPase"/>
</dbReference>
<feature type="domain" description="Sulfotransferase" evidence="3">
    <location>
        <begin position="4"/>
        <end position="182"/>
    </location>
</feature>
<dbReference type="PANTHER" id="PTHR10605">
    <property type="entry name" value="HEPARAN SULFATE SULFOTRANSFERASE"/>
    <property type="match status" value="1"/>
</dbReference>
<accession>A0A0W7WEM4</accession>
<dbReference type="AlphaFoldDB" id="A0A0W7WEM4"/>
<gene>
    <name evidence="4" type="ORF">AVJ23_20005</name>
</gene>
<dbReference type="PANTHER" id="PTHR10605:SF56">
    <property type="entry name" value="BIFUNCTIONAL HEPARAN SULFATE N-DEACETYLASE_N-SULFOTRANSFERASE"/>
    <property type="match status" value="1"/>
</dbReference>
<dbReference type="EMBL" id="LPXO01000019">
    <property type="protein sequence ID" value="KUF08975.1"/>
    <property type="molecule type" value="Genomic_DNA"/>
</dbReference>
<dbReference type="STRING" id="1685382.AVJ23_20005"/>
<reference evidence="4 5" key="1">
    <citation type="submission" date="2015-12" db="EMBL/GenBank/DDBJ databases">
        <authorList>
            <person name="Shamseldin A."/>
            <person name="Moawad H."/>
            <person name="Abd El-Rahim W.M."/>
            <person name="Sadowsky M.J."/>
        </authorList>
    </citation>
    <scope>NUCLEOTIDE SEQUENCE [LARGE SCALE GENOMIC DNA]</scope>
    <source>
        <strain evidence="4 5">SJ5A-1</strain>
    </source>
</reference>
<evidence type="ECO:0000313" key="4">
    <source>
        <dbReference type="EMBL" id="KUF08975.1"/>
    </source>
</evidence>
<dbReference type="Gene3D" id="3.40.50.300">
    <property type="entry name" value="P-loop containing nucleotide triphosphate hydrolases"/>
    <property type="match status" value="1"/>
</dbReference>
<dbReference type="GO" id="GO:0008146">
    <property type="term" value="F:sulfotransferase activity"/>
    <property type="evidence" value="ECO:0007669"/>
    <property type="project" value="InterPro"/>
</dbReference>
<sequence length="249" mass="28666">MTLPNLLIVGAQKAGTTWLHECLGKSGHVFASSPKELNFFNARDHLEKLPEYEAAFKAGRKARWRLESTPHYFRLPEEGLDIAARIHDLLGAEVRLLVMLRDPVERYLSSYTHHMMQGRLSYQAEITEMSDEYRMLGLGDYASILTHWQTVFPRIGVFFYDDLQENAVGLTERVMAHLGTPNDIPARDADFLTNAKSVKKDRTETSREWPSMPVLSEDLERRLAVYYRAEVRALAEWTGRDLSHWASLR</sequence>
<protein>
    <recommendedName>
        <fullName evidence="3">Sulfotransferase domain-containing protein</fullName>
    </recommendedName>
</protein>
<proteinExistence type="predicted"/>
<keyword evidence="5" id="KW-1185">Reference proteome</keyword>
<dbReference type="Proteomes" id="UP000054396">
    <property type="component" value="Unassembled WGS sequence"/>
</dbReference>
<dbReference type="InterPro" id="IPR037359">
    <property type="entry name" value="NST/OST"/>
</dbReference>